<reference evidence="2" key="1">
    <citation type="submission" date="2014-03" db="EMBL/GenBank/DDBJ databases">
        <title>Draft genome sequencing of Oceanobacillus picturae strain S1 isolated from human gut.</title>
        <authorList>
            <person name="Croce O."/>
            <person name="Lagier J.C."/>
            <person name="Raoult D."/>
        </authorList>
    </citation>
    <scope>NUCLEOTIDE SEQUENCE [LARGE SCALE GENOMIC DNA]</scope>
    <source>
        <strain evidence="2">S1</strain>
    </source>
</reference>
<comment type="caution">
    <text evidence="2">The sequence shown here is derived from an EMBL/GenBank/DDBJ whole genome shotgun (WGS) entry which is preliminary data.</text>
</comment>
<proteinExistence type="predicted"/>
<dbReference type="RefSeq" id="WP_036577374.1">
    <property type="nucleotide sequence ID" value="NZ_CABLBW010000002.1"/>
</dbReference>
<feature type="compositionally biased region" description="Polar residues" evidence="1">
    <location>
        <begin position="32"/>
        <end position="43"/>
    </location>
</feature>
<dbReference type="AlphaFoldDB" id="W9BDM0"/>
<dbReference type="EMBL" id="CCAX010000002">
    <property type="protein sequence ID" value="CDO04370.1"/>
    <property type="molecule type" value="Genomic_DNA"/>
</dbReference>
<evidence type="ECO:0000256" key="1">
    <source>
        <dbReference type="SAM" id="MobiDB-lite"/>
    </source>
</evidence>
<keyword evidence="3" id="KW-1185">Reference proteome</keyword>
<dbReference type="Proteomes" id="UP000028863">
    <property type="component" value="Unassembled WGS sequence"/>
</dbReference>
<feature type="region of interest" description="Disordered" evidence="1">
    <location>
        <begin position="24"/>
        <end position="46"/>
    </location>
</feature>
<dbReference type="PROSITE" id="PS51257">
    <property type="entry name" value="PROKAR_LIPOPROTEIN"/>
    <property type="match status" value="1"/>
</dbReference>
<name>W9BDM0_9BACI</name>
<evidence type="ECO:0008006" key="4">
    <source>
        <dbReference type="Google" id="ProtNLM"/>
    </source>
</evidence>
<gene>
    <name evidence="2" type="ORF">BN988_02926</name>
</gene>
<sequence length="173" mass="18910">MKLLFAFILITILLIFTGCSNEEVKPAKEDTSSPSTGVGSEQVSPPYIDISAGASSTAAMRDTHCWEENCSLTPDPPDELLLGETPLRVKPGEKVEFTFSTSEAKAPDEIYTPVVSIVQIDTSGEEETDVNVENSSMTAPTEEGKYYYNITTEWDGELIGKAIYAFAILVREE</sequence>
<accession>W9BDM0</accession>
<organism evidence="2 3">
    <name type="scientific">Oceanobacillus picturae</name>
    <dbReference type="NCBI Taxonomy" id="171693"/>
    <lineage>
        <taxon>Bacteria</taxon>
        <taxon>Bacillati</taxon>
        <taxon>Bacillota</taxon>
        <taxon>Bacilli</taxon>
        <taxon>Bacillales</taxon>
        <taxon>Bacillaceae</taxon>
        <taxon>Oceanobacillus</taxon>
    </lineage>
</organism>
<protein>
    <recommendedName>
        <fullName evidence="4">Lipoprotein</fullName>
    </recommendedName>
</protein>
<evidence type="ECO:0000313" key="2">
    <source>
        <dbReference type="EMBL" id="CDO04370.1"/>
    </source>
</evidence>
<evidence type="ECO:0000313" key="3">
    <source>
        <dbReference type="Proteomes" id="UP000028863"/>
    </source>
</evidence>
<dbReference type="eggNOG" id="ENOG5032ZCV">
    <property type="taxonomic scope" value="Bacteria"/>
</dbReference>
<reference evidence="2" key="2">
    <citation type="submission" date="2014-03" db="EMBL/GenBank/DDBJ databases">
        <authorList>
            <person name="Urmite Genomes"/>
        </authorList>
    </citation>
    <scope>NUCLEOTIDE SEQUENCE</scope>
    <source>
        <strain evidence="2">S1</strain>
    </source>
</reference>